<reference evidence="2" key="1">
    <citation type="journal article" date="2023" name="Mol. Biol. Evol.">
        <title>Third-Generation Sequencing Reveals the Adaptive Role of the Epigenome in Three Deep-Sea Polychaetes.</title>
        <authorList>
            <person name="Perez M."/>
            <person name="Aroh O."/>
            <person name="Sun Y."/>
            <person name="Lan Y."/>
            <person name="Juniper S.K."/>
            <person name="Young C.R."/>
            <person name="Angers B."/>
            <person name="Qian P.Y."/>
        </authorList>
    </citation>
    <scope>NUCLEOTIDE SEQUENCE</scope>
    <source>
        <strain evidence="2">R07B-5</strain>
    </source>
</reference>
<protein>
    <recommendedName>
        <fullName evidence="1">Histidine N-acetyltransferase C-terminal domain-containing protein</fullName>
    </recommendedName>
</protein>
<comment type="caution">
    <text evidence="2">The sequence shown here is derived from an EMBL/GenBank/DDBJ whole genome shotgun (WGS) entry which is preliminary data.</text>
</comment>
<dbReference type="AlphaFoldDB" id="A0AAD9JTS1"/>
<evidence type="ECO:0000313" key="2">
    <source>
        <dbReference type="EMBL" id="KAK2159259.1"/>
    </source>
</evidence>
<feature type="domain" description="Histidine N-acetyltransferase C-terminal" evidence="1">
    <location>
        <begin position="17"/>
        <end position="114"/>
    </location>
</feature>
<sequence>MAAMRQQLPIDSLLPADGKTLNDILADPLSKNQLFPEGIIVSKGEIYDAHESNTCMLIRSCSACFVGRNASAYTSFSLGHVYSCPIGRVYDIDYYGPKDDSLILAHVSRHLPLAPEIWRKEPVTFTLSLKEACVGAETIRRLHEFAAINIDPRAHPPRQGKLYSFTNPLLVPNVRL</sequence>
<accession>A0AAD9JTS1</accession>
<evidence type="ECO:0000259" key="1">
    <source>
        <dbReference type="Pfam" id="PF24066"/>
    </source>
</evidence>
<dbReference type="InterPro" id="IPR056483">
    <property type="entry name" value="Hisat_C"/>
</dbReference>
<organism evidence="2 3">
    <name type="scientific">Ridgeia piscesae</name>
    <name type="common">Tubeworm</name>
    <dbReference type="NCBI Taxonomy" id="27915"/>
    <lineage>
        <taxon>Eukaryota</taxon>
        <taxon>Metazoa</taxon>
        <taxon>Spiralia</taxon>
        <taxon>Lophotrochozoa</taxon>
        <taxon>Annelida</taxon>
        <taxon>Polychaeta</taxon>
        <taxon>Sedentaria</taxon>
        <taxon>Canalipalpata</taxon>
        <taxon>Sabellida</taxon>
        <taxon>Siboglinidae</taxon>
        <taxon>Ridgeia</taxon>
    </lineage>
</organism>
<dbReference type="Pfam" id="PF24066">
    <property type="entry name" value="Hisat_C"/>
    <property type="match status" value="1"/>
</dbReference>
<gene>
    <name evidence="2" type="ORF">NP493_1731g00027</name>
</gene>
<proteinExistence type="predicted"/>
<dbReference type="EMBL" id="JAODUO010001731">
    <property type="protein sequence ID" value="KAK2159259.1"/>
    <property type="molecule type" value="Genomic_DNA"/>
</dbReference>
<evidence type="ECO:0000313" key="3">
    <source>
        <dbReference type="Proteomes" id="UP001209878"/>
    </source>
</evidence>
<keyword evidence="3" id="KW-1185">Reference proteome</keyword>
<dbReference type="Proteomes" id="UP001209878">
    <property type="component" value="Unassembled WGS sequence"/>
</dbReference>
<name>A0AAD9JTS1_RIDPI</name>